<dbReference type="InterPro" id="IPR036680">
    <property type="entry name" value="SPOR-like_sf"/>
</dbReference>
<evidence type="ECO:0000313" key="4">
    <source>
        <dbReference type="EMBL" id="MDQ0110852.1"/>
    </source>
</evidence>
<name>A0ABT9TU21_PAEHA</name>
<evidence type="ECO:0000256" key="1">
    <source>
        <dbReference type="SAM" id="MobiDB-lite"/>
    </source>
</evidence>
<feature type="region of interest" description="Disordered" evidence="1">
    <location>
        <begin position="1"/>
        <end position="61"/>
    </location>
</feature>
<feature type="transmembrane region" description="Helical" evidence="2">
    <location>
        <begin position="184"/>
        <end position="206"/>
    </location>
</feature>
<comment type="caution">
    <text evidence="4">The sequence shown here is derived from an EMBL/GenBank/DDBJ whole genome shotgun (WGS) entry which is preliminary data.</text>
</comment>
<gene>
    <name evidence="4" type="ORF">J2T15_000268</name>
</gene>
<dbReference type="RefSeq" id="WP_307200271.1">
    <property type="nucleotide sequence ID" value="NZ_JAUSSU010000001.1"/>
</dbReference>
<evidence type="ECO:0000256" key="2">
    <source>
        <dbReference type="SAM" id="Phobius"/>
    </source>
</evidence>
<keyword evidence="2" id="KW-0472">Membrane</keyword>
<reference evidence="4 5" key="1">
    <citation type="submission" date="2023-07" db="EMBL/GenBank/DDBJ databases">
        <title>Sorghum-associated microbial communities from plants grown in Nebraska, USA.</title>
        <authorList>
            <person name="Schachtman D."/>
        </authorList>
    </citation>
    <scope>NUCLEOTIDE SEQUENCE [LARGE SCALE GENOMIC DNA]</scope>
    <source>
        <strain evidence="4 5">CC482</strain>
    </source>
</reference>
<sequence>MNSKNRITYRFDHAGRNVTDKPKKEAQSSGAPAEASASPAKSNVVPLYPPHESPVMSELSPWNSPFQEDIVALEQLIRDTDPKPEAVPGKLKPFALAKNESPAPILLNKSDASLAPYERDPFESVLLPIDDREEERKPLEAGGGIDNGLNYSDADELFYDESDDKTKGEYKAVRYKRPSTPPSWLNVFLSVAGALATGALFGYLLLSLFTGEPVLPGGEKPSEDNKPSVIDTAVDGPATGGEGTVQPDPDATASDGRGPVTEGPTAALTGLDQTYYLLQFGVFSNTEGRDAALEQLRGKGLAAAALTTKDDYRVYAGLAGNKDQATALRSTMPDTDLFVKEIAIAAPSKIPFEGGAAAAQQFFERTREVVQMLDDLALAQLELPSLSPLSDAASEAWEKAYQQWKQSAPAMQEGTKSAEHKAFLDNIIVSVDNAAKALLQYDKKPSAAHLWSAQSSLMEAVITQKGWFESISAL</sequence>
<dbReference type="EMBL" id="JAUSSU010000001">
    <property type="protein sequence ID" value="MDQ0110852.1"/>
    <property type="molecule type" value="Genomic_DNA"/>
</dbReference>
<dbReference type="PROSITE" id="PS51724">
    <property type="entry name" value="SPOR"/>
    <property type="match status" value="1"/>
</dbReference>
<dbReference type="Proteomes" id="UP001229346">
    <property type="component" value="Unassembled WGS sequence"/>
</dbReference>
<feature type="compositionally biased region" description="Basic and acidic residues" evidence="1">
    <location>
        <begin position="9"/>
        <end position="26"/>
    </location>
</feature>
<proteinExistence type="predicted"/>
<evidence type="ECO:0000313" key="5">
    <source>
        <dbReference type="Proteomes" id="UP001229346"/>
    </source>
</evidence>
<feature type="compositionally biased region" description="Low complexity" evidence="1">
    <location>
        <begin position="27"/>
        <end position="42"/>
    </location>
</feature>
<keyword evidence="5" id="KW-1185">Reference proteome</keyword>
<dbReference type="SUPFAM" id="SSF110997">
    <property type="entry name" value="Sporulation related repeat"/>
    <property type="match status" value="1"/>
</dbReference>
<feature type="region of interest" description="Disordered" evidence="1">
    <location>
        <begin position="217"/>
        <end position="264"/>
    </location>
</feature>
<protein>
    <recommendedName>
        <fullName evidence="3">SPOR domain-containing protein</fullName>
    </recommendedName>
</protein>
<evidence type="ECO:0000259" key="3">
    <source>
        <dbReference type="PROSITE" id="PS51724"/>
    </source>
</evidence>
<dbReference type="Pfam" id="PF05036">
    <property type="entry name" value="SPOR"/>
    <property type="match status" value="1"/>
</dbReference>
<organism evidence="4 5">
    <name type="scientific">Paenibacillus harenae</name>
    <dbReference type="NCBI Taxonomy" id="306543"/>
    <lineage>
        <taxon>Bacteria</taxon>
        <taxon>Bacillati</taxon>
        <taxon>Bacillota</taxon>
        <taxon>Bacilli</taxon>
        <taxon>Bacillales</taxon>
        <taxon>Paenibacillaceae</taxon>
        <taxon>Paenibacillus</taxon>
    </lineage>
</organism>
<accession>A0ABT9TU21</accession>
<feature type="domain" description="SPOR" evidence="3">
    <location>
        <begin position="270"/>
        <end position="346"/>
    </location>
</feature>
<keyword evidence="2" id="KW-1133">Transmembrane helix</keyword>
<keyword evidence="2" id="KW-0812">Transmembrane</keyword>
<dbReference type="InterPro" id="IPR007730">
    <property type="entry name" value="SPOR-like_dom"/>
</dbReference>